<keyword evidence="3" id="KW-1185">Reference proteome</keyword>
<dbReference type="PANTHER" id="PTHR46211:SF1">
    <property type="entry name" value="GLYCEROPHOSPHODIESTER PHOSPHODIESTERASE, CYTOPLASMIC"/>
    <property type="match status" value="1"/>
</dbReference>
<dbReference type="SUPFAM" id="SSF51695">
    <property type="entry name" value="PLC-like phosphodiesterases"/>
    <property type="match status" value="1"/>
</dbReference>
<dbReference type="GO" id="GO:0006629">
    <property type="term" value="P:lipid metabolic process"/>
    <property type="evidence" value="ECO:0007669"/>
    <property type="project" value="InterPro"/>
</dbReference>
<proteinExistence type="predicted"/>
<accession>A0A844XGW5</accession>
<dbReference type="RefSeq" id="WP_160486438.1">
    <property type="nucleotide sequence ID" value="NZ_WUBR01000003.1"/>
</dbReference>
<evidence type="ECO:0000259" key="1">
    <source>
        <dbReference type="PROSITE" id="PS51704"/>
    </source>
</evidence>
<feature type="domain" description="GP-PDE" evidence="1">
    <location>
        <begin position="12"/>
        <end position="247"/>
    </location>
</feature>
<organism evidence="2 3">
    <name type="scientific">Aurantiacibacter rhizosphaerae</name>
    <dbReference type="NCBI Taxonomy" id="2691582"/>
    <lineage>
        <taxon>Bacteria</taxon>
        <taxon>Pseudomonadati</taxon>
        <taxon>Pseudomonadota</taxon>
        <taxon>Alphaproteobacteria</taxon>
        <taxon>Sphingomonadales</taxon>
        <taxon>Erythrobacteraceae</taxon>
        <taxon>Aurantiacibacter</taxon>
    </lineage>
</organism>
<gene>
    <name evidence="2" type="ORF">GRF63_12745</name>
</gene>
<dbReference type="Proteomes" id="UP000461409">
    <property type="component" value="Unassembled WGS sequence"/>
</dbReference>
<dbReference type="PANTHER" id="PTHR46211">
    <property type="entry name" value="GLYCEROPHOSPHORYL DIESTER PHOSPHODIESTERASE"/>
    <property type="match status" value="1"/>
</dbReference>
<dbReference type="InterPro" id="IPR030395">
    <property type="entry name" value="GP_PDE_dom"/>
</dbReference>
<dbReference type="InterPro" id="IPR017946">
    <property type="entry name" value="PLC-like_Pdiesterase_TIM-brl"/>
</dbReference>
<dbReference type="GO" id="GO:0008081">
    <property type="term" value="F:phosphoric diester hydrolase activity"/>
    <property type="evidence" value="ECO:0007669"/>
    <property type="project" value="InterPro"/>
</dbReference>
<dbReference type="AlphaFoldDB" id="A0A844XGW5"/>
<protein>
    <submittedName>
        <fullName evidence="2">Glycerophosphodiester phosphodiesterase</fullName>
    </submittedName>
</protein>
<dbReference type="Gene3D" id="3.20.20.190">
    <property type="entry name" value="Phosphatidylinositol (PI) phosphodiesterase"/>
    <property type="match status" value="1"/>
</dbReference>
<sequence>MSRAEQIAALKASAYAHRGLHDSAVPENSLASFRAAIAAGLGIECDIRKSSDGRAVVFHDADLERMTGRAGPTAASPVGELTRMMLTGSEEPIPTLRDVLDLVNGQVPLLLEIKSDDRRPIDAICRAVRRDLDGYRGAAGVMSFDPRVSRWFAANEPDCPRGLVMTQQNARTLTGAIKRRLSIVTARPDFLALDIRDLPSSLSRAQGRKGRALFSWTVRTAAQLDTALESGAVPIMEAAGVAAWQGGA</sequence>
<dbReference type="PROSITE" id="PS51704">
    <property type="entry name" value="GP_PDE"/>
    <property type="match status" value="1"/>
</dbReference>
<name>A0A844XGW5_9SPHN</name>
<comment type="caution">
    <text evidence="2">The sequence shown here is derived from an EMBL/GenBank/DDBJ whole genome shotgun (WGS) entry which is preliminary data.</text>
</comment>
<evidence type="ECO:0000313" key="2">
    <source>
        <dbReference type="EMBL" id="MWV28775.1"/>
    </source>
</evidence>
<reference evidence="2 3" key="2">
    <citation type="submission" date="2020-02" db="EMBL/GenBank/DDBJ databases">
        <title>Erythrobacter dongmakensis sp. nov., isolated from a tidal mudflat.</title>
        <authorList>
            <person name="Kim I.S."/>
        </authorList>
    </citation>
    <scope>NUCLEOTIDE SEQUENCE [LARGE SCALE GENOMIC DNA]</scope>
    <source>
        <strain evidence="2 3">GH3-10</strain>
    </source>
</reference>
<evidence type="ECO:0000313" key="3">
    <source>
        <dbReference type="Proteomes" id="UP000461409"/>
    </source>
</evidence>
<dbReference type="Pfam" id="PF03009">
    <property type="entry name" value="GDPD"/>
    <property type="match status" value="1"/>
</dbReference>
<reference evidence="2 3" key="1">
    <citation type="submission" date="2019-12" db="EMBL/GenBank/DDBJ databases">
        <authorList>
            <person name="Lee S.D."/>
        </authorList>
    </citation>
    <scope>NUCLEOTIDE SEQUENCE [LARGE SCALE GENOMIC DNA]</scope>
    <source>
        <strain evidence="2 3">GH3-10</strain>
    </source>
</reference>
<dbReference type="EMBL" id="WUBR01000003">
    <property type="protein sequence ID" value="MWV28775.1"/>
    <property type="molecule type" value="Genomic_DNA"/>
</dbReference>